<protein>
    <submittedName>
        <fullName evidence="1">Uncharacterized protein</fullName>
    </submittedName>
</protein>
<evidence type="ECO:0000313" key="1">
    <source>
        <dbReference type="EMBL" id="OTF74560.1"/>
    </source>
</evidence>
<dbReference type="OrthoDB" id="10064535at2759"/>
<proteinExistence type="predicted"/>
<keyword evidence="2" id="KW-1185">Reference proteome</keyword>
<reference evidence="1 2" key="1">
    <citation type="submission" date="2017-03" db="EMBL/GenBank/DDBJ databases">
        <title>Genome Survey of Euroglyphus maynei.</title>
        <authorList>
            <person name="Arlian L.G."/>
            <person name="Morgan M.S."/>
            <person name="Rider S.D."/>
        </authorList>
    </citation>
    <scope>NUCLEOTIDE SEQUENCE [LARGE SCALE GENOMIC DNA]</scope>
    <source>
        <strain evidence="1">Arlian Lab</strain>
        <tissue evidence="1">Whole body</tissue>
    </source>
</reference>
<gene>
    <name evidence="1" type="ORF">BLA29_004250</name>
</gene>
<evidence type="ECO:0000313" key="2">
    <source>
        <dbReference type="Proteomes" id="UP000194236"/>
    </source>
</evidence>
<dbReference type="EMBL" id="MUJZ01046467">
    <property type="protein sequence ID" value="OTF74560.1"/>
    <property type="molecule type" value="Genomic_DNA"/>
</dbReference>
<sequence length="547" mass="64744">MNSIRLGKCFFNRNLFNQIILSRSTANSAGLKPELYHNNDDRDIHRITTTTTLSDDNNEKINENFFEQYVSHEFLMDKCDAKKIFFLHDDLIRKHYPTKESIIHLFKFLKLFFTAEEIQHNSKPFLMPFQQLYNRTLLLKEIGFRSIQIPMIGLTADILKLNLSQLRKHFDYPIEQNCFDTICKHLEIYGDTKSNLAIHLEQTYENKLEQIPINEIRIHCTAWYLSNCLKISLNRATHLCRKNSRLLNEINLTTIKMNVTLLQNNFHYSHNKIINNGLFLMMNPENLSLISTKLRPIVGDHLYENLIIMPEILRLNFSQILKNYQLIKQKCDGQFFSRSIDLISLDTDKLISTFNAIETNNDFRQLKLEIFGKDFLALNYQKILSRIEKFKQEEIPFNRIPLSFFTVTDSEFKTMLLDLTNDPELRIRFFLETRFALDYYQVKNRLYVISNLNTEKYSNMNANRVIEFLISMNFDKDLIIQFVYLIFFDYKSVKGAYFYLCNRMDKSSSTSNTTTNKTFLMNLVEHLHATRPATKILQNISYQNLMS</sequence>
<name>A0A1Y3B172_EURMA</name>
<accession>A0A1Y3B172</accession>
<comment type="caution">
    <text evidence="1">The sequence shown here is derived from an EMBL/GenBank/DDBJ whole genome shotgun (WGS) entry which is preliminary data.</text>
</comment>
<dbReference type="Proteomes" id="UP000194236">
    <property type="component" value="Unassembled WGS sequence"/>
</dbReference>
<organism evidence="1 2">
    <name type="scientific">Euroglyphus maynei</name>
    <name type="common">Mayne's house dust mite</name>
    <dbReference type="NCBI Taxonomy" id="6958"/>
    <lineage>
        <taxon>Eukaryota</taxon>
        <taxon>Metazoa</taxon>
        <taxon>Ecdysozoa</taxon>
        <taxon>Arthropoda</taxon>
        <taxon>Chelicerata</taxon>
        <taxon>Arachnida</taxon>
        <taxon>Acari</taxon>
        <taxon>Acariformes</taxon>
        <taxon>Sarcoptiformes</taxon>
        <taxon>Astigmata</taxon>
        <taxon>Psoroptidia</taxon>
        <taxon>Analgoidea</taxon>
        <taxon>Pyroglyphidae</taxon>
        <taxon>Pyroglyphinae</taxon>
        <taxon>Euroglyphus</taxon>
    </lineage>
</organism>
<dbReference type="AlphaFoldDB" id="A0A1Y3B172"/>